<reference evidence="1" key="1">
    <citation type="journal article" date="2015" name="Nature">
        <title>Complex archaea that bridge the gap between prokaryotes and eukaryotes.</title>
        <authorList>
            <person name="Spang A."/>
            <person name="Saw J.H."/>
            <person name="Jorgensen S.L."/>
            <person name="Zaremba-Niedzwiedzka K."/>
            <person name="Martijn J."/>
            <person name="Lind A.E."/>
            <person name="van Eijk R."/>
            <person name="Schleper C."/>
            <person name="Guy L."/>
            <person name="Ettema T.J."/>
        </authorList>
    </citation>
    <scope>NUCLEOTIDE SEQUENCE</scope>
</reference>
<gene>
    <name evidence="1" type="ORF">LCGC14_0880510</name>
</gene>
<evidence type="ECO:0000313" key="1">
    <source>
        <dbReference type="EMBL" id="KKN25864.1"/>
    </source>
</evidence>
<proteinExistence type="predicted"/>
<sequence length="377" mass="41271">MPDGKWSPTGTGISDWFAARGLWGLAGQTPPVPPQAPPTAPIEIGEWTPELFLYFLNEQYRAEEAAELNPEKAAALKAKNDALYSDAAAQLDAGVWGTAKQHGLPSHAKLFKNYEGWAETQMPEAPEAIVSKVEPFSKGGYDFVRQFDAQGNIIGTKFIGETPTEGMTEFQKANLEQQRAEFEQTTALQQSQLRISEMQSAAQLAAGGEGAWIERYIREYAQRAIALEEQQQGVKEQIRGQRGKLAEAGGPLGQIRRPIGLTITAQKAQEKIGRLGERAQRIGAQRRELEPLPPTPGWLPQFAPWLTEGEPITRGEMPTPSGQLLGRTPPSELAGLRGFTRWGGAGRSFEDIMAQAQAMLPQAPFGGRGRFRAARQI</sequence>
<protein>
    <recommendedName>
        <fullName evidence="2">Large polyvalent protein associated domain-containing protein</fullName>
    </recommendedName>
</protein>
<accession>A0A0F9P711</accession>
<organism evidence="1">
    <name type="scientific">marine sediment metagenome</name>
    <dbReference type="NCBI Taxonomy" id="412755"/>
    <lineage>
        <taxon>unclassified sequences</taxon>
        <taxon>metagenomes</taxon>
        <taxon>ecological metagenomes</taxon>
    </lineage>
</organism>
<dbReference type="AlphaFoldDB" id="A0A0F9P711"/>
<comment type="caution">
    <text evidence="1">The sequence shown here is derived from an EMBL/GenBank/DDBJ whole genome shotgun (WGS) entry which is preliminary data.</text>
</comment>
<evidence type="ECO:0008006" key="2">
    <source>
        <dbReference type="Google" id="ProtNLM"/>
    </source>
</evidence>
<dbReference type="EMBL" id="LAZR01002765">
    <property type="protein sequence ID" value="KKN25864.1"/>
    <property type="molecule type" value="Genomic_DNA"/>
</dbReference>
<name>A0A0F9P711_9ZZZZ</name>